<evidence type="ECO:0000313" key="2">
    <source>
        <dbReference type="Proteomes" id="UP000054047"/>
    </source>
</evidence>
<dbReference type="Pfam" id="PF00071">
    <property type="entry name" value="Ras"/>
    <property type="match status" value="1"/>
</dbReference>
<dbReference type="Proteomes" id="UP000054047">
    <property type="component" value="Unassembled WGS sequence"/>
</dbReference>
<keyword evidence="2" id="KW-1185">Reference proteome</keyword>
<dbReference type="GO" id="GO:0003924">
    <property type="term" value="F:GTPase activity"/>
    <property type="evidence" value="ECO:0007669"/>
    <property type="project" value="InterPro"/>
</dbReference>
<gene>
    <name evidence="1" type="ORF">ANCDUO_12718</name>
</gene>
<evidence type="ECO:0000313" key="1">
    <source>
        <dbReference type="EMBL" id="KIH57093.1"/>
    </source>
</evidence>
<organism evidence="1 2">
    <name type="scientific">Ancylostoma duodenale</name>
    <dbReference type="NCBI Taxonomy" id="51022"/>
    <lineage>
        <taxon>Eukaryota</taxon>
        <taxon>Metazoa</taxon>
        <taxon>Ecdysozoa</taxon>
        <taxon>Nematoda</taxon>
        <taxon>Chromadorea</taxon>
        <taxon>Rhabditida</taxon>
        <taxon>Rhabditina</taxon>
        <taxon>Rhabditomorpha</taxon>
        <taxon>Strongyloidea</taxon>
        <taxon>Ancylostomatidae</taxon>
        <taxon>Ancylostomatinae</taxon>
        <taxon>Ancylostoma</taxon>
    </lineage>
</organism>
<dbReference type="InterPro" id="IPR001806">
    <property type="entry name" value="Small_GTPase"/>
</dbReference>
<proteinExistence type="predicted"/>
<dbReference type="Gene3D" id="3.40.50.300">
    <property type="entry name" value="P-loop containing nucleotide triphosphate hydrolases"/>
    <property type="match status" value="1"/>
</dbReference>
<dbReference type="OrthoDB" id="5976022at2759"/>
<dbReference type="AlphaFoldDB" id="A0A0C2CKQ7"/>
<dbReference type="GO" id="GO:0005525">
    <property type="term" value="F:GTP binding"/>
    <property type="evidence" value="ECO:0007669"/>
    <property type="project" value="InterPro"/>
</dbReference>
<dbReference type="InterPro" id="IPR027417">
    <property type="entry name" value="P-loop_NTPase"/>
</dbReference>
<sequence length="88" mass="10552">MKYCRNDKRLYTAICSRIVFYSFEKKDIKWAFHCVNLFYRFLPMIISRVTRAEAEELARTLNVPYVECSAKLRLNVDQAFHSVVRLVR</sequence>
<dbReference type="EMBL" id="KN734838">
    <property type="protein sequence ID" value="KIH57093.1"/>
    <property type="molecule type" value="Genomic_DNA"/>
</dbReference>
<accession>A0A0C2CKQ7</accession>
<dbReference type="PROSITE" id="PS51421">
    <property type="entry name" value="RAS"/>
    <property type="match status" value="1"/>
</dbReference>
<name>A0A0C2CKQ7_9BILA</name>
<dbReference type="SUPFAM" id="SSF52540">
    <property type="entry name" value="P-loop containing nucleoside triphosphate hydrolases"/>
    <property type="match status" value="1"/>
</dbReference>
<protein>
    <submittedName>
        <fullName evidence="1">Uncharacterized protein</fullName>
    </submittedName>
</protein>
<reference evidence="1 2" key="1">
    <citation type="submission" date="2013-12" db="EMBL/GenBank/DDBJ databases">
        <title>Draft genome of the parsitic nematode Ancylostoma duodenale.</title>
        <authorList>
            <person name="Mitreva M."/>
        </authorList>
    </citation>
    <scope>NUCLEOTIDE SEQUENCE [LARGE SCALE GENOMIC DNA]</scope>
    <source>
        <strain evidence="1 2">Zhejiang</strain>
    </source>
</reference>